<dbReference type="Proteomes" id="UP000011939">
    <property type="component" value="Unassembled WGS sequence"/>
</dbReference>
<reference evidence="2 3" key="1">
    <citation type="journal article" date="2013" name="Genome Announc.">
        <title>Genome Sequence of Campylobacter showae UNSWCD, Isolated from a Patient with Crohn's Disease.</title>
        <authorList>
            <person name="Tay A.P."/>
            <person name="Kaakoush N.O."/>
            <person name="Deshpande N.P."/>
            <person name="Chen Z."/>
            <person name="Mitchell H."/>
            <person name="Wilkins M.R."/>
        </authorList>
    </citation>
    <scope>NUCLEOTIDE SEQUENCE [LARGE SCALE GENOMIC DNA]</scope>
    <source>
        <strain evidence="2 3">CSUNSWCD</strain>
    </source>
</reference>
<evidence type="ECO:0000313" key="3">
    <source>
        <dbReference type="Proteomes" id="UP000011939"/>
    </source>
</evidence>
<dbReference type="AlphaFoldDB" id="M5IR64"/>
<dbReference type="EMBL" id="AMZQ01000002">
    <property type="protein sequence ID" value="EKU11924.1"/>
    <property type="molecule type" value="Genomic_DNA"/>
</dbReference>
<name>M5IR64_9BACT</name>
<dbReference type="eggNOG" id="ENOG5031AGY">
    <property type="taxonomic scope" value="Bacteria"/>
</dbReference>
<protein>
    <submittedName>
        <fullName evidence="2">Uncharacterized protein</fullName>
    </submittedName>
</protein>
<accession>M5IR64</accession>
<sequence>MFAYGQNTQLSKFKPESGLKFKEGLSMKFLLLIPILFLLTGCESEAQKQSTKNFEKILTEKKKFQKIKKDEPSVSEQMKREIHSQSEQSKEKGEFKFKP</sequence>
<dbReference type="STRING" id="1244083.CSUNSWCD_1248"/>
<proteinExistence type="predicted"/>
<comment type="caution">
    <text evidence="2">The sequence shown here is derived from an EMBL/GenBank/DDBJ whole genome shotgun (WGS) entry which is preliminary data.</text>
</comment>
<evidence type="ECO:0000313" key="2">
    <source>
        <dbReference type="EMBL" id="EKU11924.1"/>
    </source>
</evidence>
<organism evidence="2 3">
    <name type="scientific">Campylobacter showae CSUNSWCD</name>
    <dbReference type="NCBI Taxonomy" id="1244083"/>
    <lineage>
        <taxon>Bacteria</taxon>
        <taxon>Pseudomonadati</taxon>
        <taxon>Campylobacterota</taxon>
        <taxon>Epsilonproteobacteria</taxon>
        <taxon>Campylobacterales</taxon>
        <taxon>Campylobacteraceae</taxon>
        <taxon>Campylobacter</taxon>
    </lineage>
</organism>
<dbReference type="PATRIC" id="fig|1244083.3.peg.622"/>
<gene>
    <name evidence="2" type="ORF">CSUNSWCD_1248</name>
</gene>
<evidence type="ECO:0000256" key="1">
    <source>
        <dbReference type="SAM" id="MobiDB-lite"/>
    </source>
</evidence>
<feature type="region of interest" description="Disordered" evidence="1">
    <location>
        <begin position="68"/>
        <end position="99"/>
    </location>
</feature>